<name>A0AAV7Q005_PLEWA</name>
<proteinExistence type="predicted"/>
<protein>
    <submittedName>
        <fullName evidence="2">Uncharacterized protein</fullName>
    </submittedName>
</protein>
<accession>A0AAV7Q005</accession>
<feature type="region of interest" description="Disordered" evidence="1">
    <location>
        <begin position="216"/>
        <end position="241"/>
    </location>
</feature>
<evidence type="ECO:0000313" key="2">
    <source>
        <dbReference type="EMBL" id="KAJ1131315.1"/>
    </source>
</evidence>
<evidence type="ECO:0000256" key="1">
    <source>
        <dbReference type="SAM" id="MobiDB-lite"/>
    </source>
</evidence>
<dbReference type="AlphaFoldDB" id="A0AAV7Q005"/>
<comment type="caution">
    <text evidence="2">The sequence shown here is derived from an EMBL/GenBank/DDBJ whole genome shotgun (WGS) entry which is preliminary data.</text>
</comment>
<organism evidence="2 3">
    <name type="scientific">Pleurodeles waltl</name>
    <name type="common">Iberian ribbed newt</name>
    <dbReference type="NCBI Taxonomy" id="8319"/>
    <lineage>
        <taxon>Eukaryota</taxon>
        <taxon>Metazoa</taxon>
        <taxon>Chordata</taxon>
        <taxon>Craniata</taxon>
        <taxon>Vertebrata</taxon>
        <taxon>Euteleostomi</taxon>
        <taxon>Amphibia</taxon>
        <taxon>Batrachia</taxon>
        <taxon>Caudata</taxon>
        <taxon>Salamandroidea</taxon>
        <taxon>Salamandridae</taxon>
        <taxon>Pleurodelinae</taxon>
        <taxon>Pleurodeles</taxon>
    </lineage>
</organism>
<gene>
    <name evidence="2" type="ORF">NDU88_009652</name>
</gene>
<sequence length="379" mass="42790">MSQSEESVLRKGLQFCPSTDLDLVQTRIDFYKYIRKIKLAKTFAEAKMKEKTDPLPYEHDLTVGDKDTLMALVNLDLGDKPVEASDIVKPLGAGLTDKRPPSKFYPVLPAGNKIDLFAEMVIHDLYKKNWNKKVENLTIPEKQVLHRLQIDTTVEIKPADKGGNIVIQNKQDYVKEAMRQLLDKTCYAHAIGNPLLKLKEEIYLCIVRESPGVPCDSTPGHRGVVRSEEPEPTTSAGREEREMAYERGCPVVEQPWVAGSHVSRIGNSERPARTWALPDESIGGRRRRTRLEVARLDQPAHAAGRERSKEMKCTEPGLVGLRLGICSPVPLWHCEGDRGEWTEIPQDLTARGGRPEMHRCERWTKDKDLKAVSGGRRDE</sequence>
<evidence type="ECO:0000313" key="3">
    <source>
        <dbReference type="Proteomes" id="UP001066276"/>
    </source>
</evidence>
<keyword evidence="3" id="KW-1185">Reference proteome</keyword>
<dbReference type="Proteomes" id="UP001066276">
    <property type="component" value="Chromosome 7"/>
</dbReference>
<dbReference type="EMBL" id="JANPWB010000011">
    <property type="protein sequence ID" value="KAJ1131315.1"/>
    <property type="molecule type" value="Genomic_DNA"/>
</dbReference>
<reference evidence="2" key="1">
    <citation type="journal article" date="2022" name="bioRxiv">
        <title>Sequencing and chromosome-scale assembly of the giantPleurodeles waltlgenome.</title>
        <authorList>
            <person name="Brown T."/>
            <person name="Elewa A."/>
            <person name="Iarovenko S."/>
            <person name="Subramanian E."/>
            <person name="Araus A.J."/>
            <person name="Petzold A."/>
            <person name="Susuki M."/>
            <person name="Suzuki K.-i.T."/>
            <person name="Hayashi T."/>
            <person name="Toyoda A."/>
            <person name="Oliveira C."/>
            <person name="Osipova E."/>
            <person name="Leigh N.D."/>
            <person name="Simon A."/>
            <person name="Yun M.H."/>
        </authorList>
    </citation>
    <scope>NUCLEOTIDE SEQUENCE</scope>
    <source>
        <strain evidence="2">20211129_DDA</strain>
        <tissue evidence="2">Liver</tissue>
    </source>
</reference>